<reference evidence="2" key="2">
    <citation type="submission" date="2015-06" db="UniProtKB">
        <authorList>
            <consortium name="EnsemblMetazoa"/>
        </authorList>
    </citation>
    <scope>IDENTIFICATION</scope>
</reference>
<dbReference type="EMBL" id="CAEY01000341">
    <property type="status" value="NOT_ANNOTATED_CDS"/>
    <property type="molecule type" value="Genomic_DNA"/>
</dbReference>
<dbReference type="EnsemblMetazoa" id="tetur17g02210.1">
    <property type="protein sequence ID" value="tetur17g02210.1"/>
    <property type="gene ID" value="tetur17g02210"/>
</dbReference>
<evidence type="ECO:0000256" key="1">
    <source>
        <dbReference type="SAM" id="Phobius"/>
    </source>
</evidence>
<evidence type="ECO:0000313" key="2">
    <source>
        <dbReference type="EnsemblMetazoa" id="tetur17g02210.1"/>
    </source>
</evidence>
<reference evidence="3" key="1">
    <citation type="submission" date="2011-08" db="EMBL/GenBank/DDBJ databases">
        <authorList>
            <person name="Rombauts S."/>
        </authorList>
    </citation>
    <scope>NUCLEOTIDE SEQUENCE</scope>
    <source>
        <strain evidence="3">London</strain>
    </source>
</reference>
<keyword evidence="1" id="KW-1133">Transmembrane helix</keyword>
<dbReference type="AlphaFoldDB" id="T1KPZ0"/>
<organism evidence="2 3">
    <name type="scientific">Tetranychus urticae</name>
    <name type="common">Two-spotted spider mite</name>
    <dbReference type="NCBI Taxonomy" id="32264"/>
    <lineage>
        <taxon>Eukaryota</taxon>
        <taxon>Metazoa</taxon>
        <taxon>Ecdysozoa</taxon>
        <taxon>Arthropoda</taxon>
        <taxon>Chelicerata</taxon>
        <taxon>Arachnida</taxon>
        <taxon>Acari</taxon>
        <taxon>Acariformes</taxon>
        <taxon>Trombidiformes</taxon>
        <taxon>Prostigmata</taxon>
        <taxon>Eleutherengona</taxon>
        <taxon>Raphignathae</taxon>
        <taxon>Tetranychoidea</taxon>
        <taxon>Tetranychidae</taxon>
        <taxon>Tetranychus</taxon>
    </lineage>
</organism>
<accession>T1KPZ0</accession>
<proteinExistence type="predicted"/>
<feature type="transmembrane region" description="Helical" evidence="1">
    <location>
        <begin position="179"/>
        <end position="201"/>
    </location>
</feature>
<evidence type="ECO:0000313" key="3">
    <source>
        <dbReference type="Proteomes" id="UP000015104"/>
    </source>
</evidence>
<keyword evidence="3" id="KW-1185">Reference proteome</keyword>
<keyword evidence="1" id="KW-0812">Transmembrane</keyword>
<keyword evidence="1" id="KW-0472">Membrane</keyword>
<protein>
    <submittedName>
        <fullName evidence="2">Uncharacterized protein</fullName>
    </submittedName>
</protein>
<dbReference type="HOGENOM" id="CLU_1196226_0_0_1"/>
<name>T1KPZ0_TETUR</name>
<dbReference type="Proteomes" id="UP000015104">
    <property type="component" value="Unassembled WGS sequence"/>
</dbReference>
<sequence length="232" mass="26289">MCFFLNINLPSLTTLNTPTRSTIIKLIWTVTILISNSSICQASDPEKAENDFSGATNVDTSDLYNICYSKLKYNLRKCLYNHQAAFADCVYNSMEKWYQLSDKEETKSSCCSFWEGNECLKNLVLDLCPDDESQFYFNDQELISATMELQNGYCSSYQQLSDCYLTFWPSVADPKISPMLIVSLSVVFSLTIIILALGFAVRYLMNRKKAEISDDTMKTSPLKQDAVTSQSP</sequence>